<keyword evidence="6" id="KW-0539">Nucleus</keyword>
<evidence type="ECO:0000256" key="3">
    <source>
        <dbReference type="ARBA" id="ARBA00022737"/>
    </source>
</evidence>
<proteinExistence type="predicted"/>
<dbReference type="AlphaFoldDB" id="A0A3B4BI52"/>
<evidence type="ECO:0000259" key="10">
    <source>
        <dbReference type="PROSITE" id="PS50157"/>
    </source>
</evidence>
<dbReference type="GO" id="GO:0000978">
    <property type="term" value="F:RNA polymerase II cis-regulatory region sequence-specific DNA binding"/>
    <property type="evidence" value="ECO:0007669"/>
    <property type="project" value="TreeGrafter"/>
</dbReference>
<name>A0A3B4BI52_9GOBI</name>
<feature type="compositionally biased region" description="Basic and acidic residues" evidence="9">
    <location>
        <begin position="125"/>
        <end position="136"/>
    </location>
</feature>
<dbReference type="STRING" id="409849.ENSPMGP00000029578"/>
<evidence type="ECO:0000313" key="12">
    <source>
        <dbReference type="Proteomes" id="UP000261520"/>
    </source>
</evidence>
<dbReference type="Proteomes" id="UP000261520">
    <property type="component" value="Unplaced"/>
</dbReference>
<evidence type="ECO:0000256" key="6">
    <source>
        <dbReference type="ARBA" id="ARBA00023242"/>
    </source>
</evidence>
<dbReference type="SUPFAM" id="SSF57667">
    <property type="entry name" value="beta-beta-alpha zinc fingers"/>
    <property type="match status" value="1"/>
</dbReference>
<reference evidence="11" key="1">
    <citation type="submission" date="2025-08" db="UniProtKB">
        <authorList>
            <consortium name="Ensembl"/>
        </authorList>
    </citation>
    <scope>IDENTIFICATION</scope>
</reference>
<dbReference type="InterPro" id="IPR036236">
    <property type="entry name" value="Znf_C2H2_sf"/>
</dbReference>
<dbReference type="GO" id="GO:0000981">
    <property type="term" value="F:DNA-binding transcription factor activity, RNA polymerase II-specific"/>
    <property type="evidence" value="ECO:0007669"/>
    <property type="project" value="TreeGrafter"/>
</dbReference>
<evidence type="ECO:0000256" key="2">
    <source>
        <dbReference type="ARBA" id="ARBA00022723"/>
    </source>
</evidence>
<keyword evidence="8" id="KW-0175">Coiled coil</keyword>
<reference evidence="11" key="2">
    <citation type="submission" date="2025-09" db="UniProtKB">
        <authorList>
            <consortium name="Ensembl"/>
        </authorList>
    </citation>
    <scope>IDENTIFICATION</scope>
</reference>
<dbReference type="PROSITE" id="PS00028">
    <property type="entry name" value="ZINC_FINGER_C2H2_1"/>
    <property type="match status" value="1"/>
</dbReference>
<dbReference type="FunFam" id="3.30.160.60:FF:001498">
    <property type="entry name" value="Zinc finger protein 404"/>
    <property type="match status" value="1"/>
</dbReference>
<evidence type="ECO:0000256" key="5">
    <source>
        <dbReference type="ARBA" id="ARBA00022833"/>
    </source>
</evidence>
<evidence type="ECO:0000256" key="4">
    <source>
        <dbReference type="ARBA" id="ARBA00022771"/>
    </source>
</evidence>
<feature type="coiled-coil region" evidence="8">
    <location>
        <begin position="23"/>
        <end position="57"/>
    </location>
</feature>
<feature type="domain" description="C2H2-type" evidence="10">
    <location>
        <begin position="167"/>
        <end position="194"/>
    </location>
</feature>
<keyword evidence="3" id="KW-0677">Repeat</keyword>
<dbReference type="PANTHER" id="PTHR23235:SF120">
    <property type="entry name" value="KRUPPEL-LIKE FACTOR 15"/>
    <property type="match status" value="1"/>
</dbReference>
<dbReference type="GO" id="GO:0008270">
    <property type="term" value="F:zinc ion binding"/>
    <property type="evidence" value="ECO:0007669"/>
    <property type="project" value="UniProtKB-KW"/>
</dbReference>
<accession>A0A3B4BI52</accession>
<evidence type="ECO:0000256" key="1">
    <source>
        <dbReference type="ARBA" id="ARBA00004123"/>
    </source>
</evidence>
<sequence length="228" mass="25324">MTKLDLLNVFVSDRLTAAAQDIFRAVKDTVAEYQGELLRAREENERLRRLLDAAVQRLLLRPGESRPVTGHGDFKSQTEPSPQMGECLGHEWRCAVEQVPLVKVEPTEDDRSSACDSPSAAVQIKTERSKQDESRNHAASALALTNHCPTSSANSGDPPPPSQQKPYLCTVCRKSFTTVSMLKRHHRIHTGEKPFHCHVCGKNCGQWGSECRCRGQRSGVRAPPSLEQ</sequence>
<keyword evidence="2" id="KW-0479">Metal-binding</keyword>
<evidence type="ECO:0000256" key="9">
    <source>
        <dbReference type="SAM" id="MobiDB-lite"/>
    </source>
</evidence>
<keyword evidence="4 7" id="KW-0863">Zinc-finger</keyword>
<dbReference type="SMART" id="SM00355">
    <property type="entry name" value="ZnF_C2H2"/>
    <property type="match status" value="1"/>
</dbReference>
<dbReference type="Ensembl" id="ENSPMGT00000031483.1">
    <property type="protein sequence ID" value="ENSPMGP00000029578.1"/>
    <property type="gene ID" value="ENSPMGG00000023800.1"/>
</dbReference>
<keyword evidence="5" id="KW-0862">Zinc</keyword>
<feature type="region of interest" description="Disordered" evidence="9">
    <location>
        <begin position="63"/>
        <end position="83"/>
    </location>
</feature>
<comment type="subcellular location">
    <subcellularLocation>
        <location evidence="1">Nucleus</location>
    </subcellularLocation>
</comment>
<evidence type="ECO:0000256" key="7">
    <source>
        <dbReference type="PROSITE-ProRule" id="PRU00042"/>
    </source>
</evidence>
<dbReference type="GO" id="GO:0005634">
    <property type="term" value="C:nucleus"/>
    <property type="evidence" value="ECO:0007669"/>
    <property type="project" value="UniProtKB-SubCell"/>
</dbReference>
<evidence type="ECO:0000256" key="8">
    <source>
        <dbReference type="SAM" id="Coils"/>
    </source>
</evidence>
<feature type="region of interest" description="Disordered" evidence="9">
    <location>
        <begin position="105"/>
        <end position="138"/>
    </location>
</feature>
<dbReference type="PROSITE" id="PS50157">
    <property type="entry name" value="ZINC_FINGER_C2H2_2"/>
    <property type="match status" value="1"/>
</dbReference>
<evidence type="ECO:0000313" key="11">
    <source>
        <dbReference type="Ensembl" id="ENSPMGP00000029578.1"/>
    </source>
</evidence>
<protein>
    <recommendedName>
        <fullName evidence="10">C2H2-type domain-containing protein</fullName>
    </recommendedName>
</protein>
<dbReference type="InterPro" id="IPR013087">
    <property type="entry name" value="Znf_C2H2_type"/>
</dbReference>
<dbReference type="Gene3D" id="3.30.160.60">
    <property type="entry name" value="Classic Zinc Finger"/>
    <property type="match status" value="2"/>
</dbReference>
<keyword evidence="12" id="KW-1185">Reference proteome</keyword>
<organism evidence="11 12">
    <name type="scientific">Periophthalmus magnuspinnatus</name>
    <dbReference type="NCBI Taxonomy" id="409849"/>
    <lineage>
        <taxon>Eukaryota</taxon>
        <taxon>Metazoa</taxon>
        <taxon>Chordata</taxon>
        <taxon>Craniata</taxon>
        <taxon>Vertebrata</taxon>
        <taxon>Euteleostomi</taxon>
        <taxon>Actinopterygii</taxon>
        <taxon>Neopterygii</taxon>
        <taxon>Teleostei</taxon>
        <taxon>Neoteleostei</taxon>
        <taxon>Acanthomorphata</taxon>
        <taxon>Gobiaria</taxon>
        <taxon>Gobiiformes</taxon>
        <taxon>Gobioidei</taxon>
        <taxon>Gobiidae</taxon>
        <taxon>Oxudercinae</taxon>
        <taxon>Periophthalmus</taxon>
    </lineage>
</organism>
<dbReference type="PANTHER" id="PTHR23235">
    <property type="entry name" value="KRUEPPEL-LIKE TRANSCRIPTION FACTOR"/>
    <property type="match status" value="1"/>
</dbReference>